<dbReference type="EMBL" id="CP000090">
    <property type="protein sequence ID" value="AAZ62738.1"/>
    <property type="molecule type" value="Genomic_DNA"/>
</dbReference>
<dbReference type="InterPro" id="IPR009057">
    <property type="entry name" value="Homeodomain-like_sf"/>
</dbReference>
<evidence type="ECO:0000256" key="2">
    <source>
        <dbReference type="ARBA" id="ARBA00023125"/>
    </source>
</evidence>
<reference evidence="6" key="1">
    <citation type="submission" date="2005-08" db="EMBL/GenBank/DDBJ databases">
        <title>Complete sequence of Chromosome1 of Ralstonia eutropha JMP134.</title>
        <authorList>
            <person name="Copeland A."/>
            <person name="Lucas S."/>
            <person name="Lapidus A."/>
            <person name="Barry K."/>
            <person name="Detter J.C."/>
            <person name="Glavina T."/>
            <person name="Hammon N."/>
            <person name="Israni S."/>
            <person name="Pitluck S."/>
            <person name="Goltsman E."/>
            <person name="Martinez M."/>
            <person name="Schmutz J."/>
            <person name="Larimer F."/>
            <person name="Land M."/>
            <person name="Lykidis A."/>
            <person name="Richardson P."/>
        </authorList>
    </citation>
    <scope>NUCLEOTIDE SEQUENCE</scope>
    <source>
        <strain evidence="6">JMP134</strain>
    </source>
</reference>
<evidence type="ECO:0000313" key="6">
    <source>
        <dbReference type="EMBL" id="AAZ62738.1"/>
    </source>
</evidence>
<keyword evidence="2 4" id="KW-0238">DNA-binding</keyword>
<dbReference type="GO" id="GO:0003700">
    <property type="term" value="F:DNA-binding transcription factor activity"/>
    <property type="evidence" value="ECO:0007669"/>
    <property type="project" value="TreeGrafter"/>
</dbReference>
<dbReference type="GO" id="GO:0000976">
    <property type="term" value="F:transcription cis-regulatory region binding"/>
    <property type="evidence" value="ECO:0007669"/>
    <property type="project" value="TreeGrafter"/>
</dbReference>
<accession>Q46VU6</accession>
<evidence type="ECO:0000256" key="3">
    <source>
        <dbReference type="ARBA" id="ARBA00023163"/>
    </source>
</evidence>
<dbReference type="KEGG" id="reu:Reut_A3380"/>
<name>Q46VU6_CUPPJ</name>
<dbReference type="InterPro" id="IPR036271">
    <property type="entry name" value="Tet_transcr_reg_TetR-rel_C_sf"/>
</dbReference>
<dbReference type="InterPro" id="IPR050109">
    <property type="entry name" value="HTH-type_TetR-like_transc_reg"/>
</dbReference>
<dbReference type="SUPFAM" id="SSF46689">
    <property type="entry name" value="Homeodomain-like"/>
    <property type="match status" value="1"/>
</dbReference>
<dbReference type="InterPro" id="IPR001647">
    <property type="entry name" value="HTH_TetR"/>
</dbReference>
<dbReference type="eggNOG" id="COG1309">
    <property type="taxonomic scope" value="Bacteria"/>
</dbReference>
<gene>
    <name evidence="6" type="ordered locus">Reut_A3380</name>
</gene>
<dbReference type="HOGENOM" id="CLU_1298907_0_0_4"/>
<protein>
    <submittedName>
        <fullName evidence="6">Transcriptional regulator, TetR family</fullName>
    </submittedName>
</protein>
<keyword evidence="1" id="KW-0805">Transcription regulation</keyword>
<dbReference type="STRING" id="264198.Reut_A3380"/>
<dbReference type="PRINTS" id="PR00455">
    <property type="entry name" value="HTHTETR"/>
</dbReference>
<evidence type="ECO:0000256" key="4">
    <source>
        <dbReference type="PROSITE-ProRule" id="PRU00335"/>
    </source>
</evidence>
<evidence type="ECO:0000256" key="1">
    <source>
        <dbReference type="ARBA" id="ARBA00023015"/>
    </source>
</evidence>
<keyword evidence="3" id="KW-0804">Transcription</keyword>
<dbReference type="Gene3D" id="1.10.357.10">
    <property type="entry name" value="Tetracycline Repressor, domain 2"/>
    <property type="match status" value="1"/>
</dbReference>
<dbReference type="SUPFAM" id="SSF48498">
    <property type="entry name" value="Tetracyclin repressor-like, C-terminal domain"/>
    <property type="match status" value="1"/>
</dbReference>
<dbReference type="PROSITE" id="PS50977">
    <property type="entry name" value="HTH_TETR_2"/>
    <property type="match status" value="1"/>
</dbReference>
<evidence type="ECO:0000259" key="5">
    <source>
        <dbReference type="PROSITE" id="PS50977"/>
    </source>
</evidence>
<proteinExistence type="predicted"/>
<dbReference type="PANTHER" id="PTHR30055">
    <property type="entry name" value="HTH-TYPE TRANSCRIPTIONAL REGULATOR RUTR"/>
    <property type="match status" value="1"/>
</dbReference>
<sequence>MFCAAEPVSDANDIFGPLMPVSSLSPHANPKNRRGLETRQRVLEVTRDLIRAHGYADVTLDQISASAGVAKSSLLWHFGSKEMLLAEAATSLFQQIAQEIEPDVRAGETPQRRLDRVFNQVAQAFTANPEAKGVVLGMLFSGSVPASVRAEIRRGWDSHVRQLVDAFSQPHRPMPAAMARLMLATFHGCYCHWYAGGCSESVAEYLEPARELFRAWLGADAG</sequence>
<organism evidence="6">
    <name type="scientific">Cupriavidus pinatubonensis (strain JMP 134 / LMG 1197)</name>
    <name type="common">Cupriavidus necator (strain JMP 134)</name>
    <dbReference type="NCBI Taxonomy" id="264198"/>
    <lineage>
        <taxon>Bacteria</taxon>
        <taxon>Pseudomonadati</taxon>
        <taxon>Pseudomonadota</taxon>
        <taxon>Betaproteobacteria</taxon>
        <taxon>Burkholderiales</taxon>
        <taxon>Burkholderiaceae</taxon>
        <taxon>Cupriavidus</taxon>
    </lineage>
</organism>
<dbReference type="AlphaFoldDB" id="Q46VU6"/>
<feature type="domain" description="HTH tetR-type" evidence="5">
    <location>
        <begin position="36"/>
        <end position="96"/>
    </location>
</feature>
<dbReference type="Pfam" id="PF00440">
    <property type="entry name" value="TetR_N"/>
    <property type="match status" value="1"/>
</dbReference>
<dbReference type="PANTHER" id="PTHR30055:SF234">
    <property type="entry name" value="HTH-TYPE TRANSCRIPTIONAL REGULATOR BETI"/>
    <property type="match status" value="1"/>
</dbReference>
<feature type="DNA-binding region" description="H-T-H motif" evidence="4">
    <location>
        <begin position="59"/>
        <end position="78"/>
    </location>
</feature>